<evidence type="ECO:0000313" key="5">
    <source>
        <dbReference type="Proteomes" id="UP001595710"/>
    </source>
</evidence>
<keyword evidence="2 3" id="KW-0862">Zinc</keyword>
<comment type="function">
    <text evidence="3">Inhibits all the catalytic activities of DNA gyrase by preventing its interaction with DNA. Acts by binding directly to the C-terminal domain of GyrB, which probably disrupts DNA binding by the gyrase.</text>
</comment>
<evidence type="ECO:0000256" key="3">
    <source>
        <dbReference type="HAMAP-Rule" id="MF_00649"/>
    </source>
</evidence>
<comment type="caution">
    <text evidence="4">The sequence shown here is derived from an EMBL/GenBank/DDBJ whole genome shotgun (WGS) entry which is preliminary data.</text>
</comment>
<dbReference type="InterPro" id="IPR013088">
    <property type="entry name" value="Znf_NHR/GATA"/>
</dbReference>
<dbReference type="Proteomes" id="UP001595710">
    <property type="component" value="Unassembled WGS sequence"/>
</dbReference>
<comment type="similarity">
    <text evidence="3">Belongs to the DNA gyrase inhibitor YacG family.</text>
</comment>
<dbReference type="HAMAP" id="MF_00649">
    <property type="entry name" value="DNA_gyrase_inhibitor_YacG"/>
    <property type="match status" value="1"/>
</dbReference>
<dbReference type="EMBL" id="JBHRYN010000008">
    <property type="protein sequence ID" value="MFC3701253.1"/>
    <property type="molecule type" value="Genomic_DNA"/>
</dbReference>
<reference evidence="5" key="1">
    <citation type="journal article" date="2019" name="Int. J. Syst. Evol. Microbiol.">
        <title>The Global Catalogue of Microorganisms (GCM) 10K type strain sequencing project: providing services to taxonomists for standard genome sequencing and annotation.</title>
        <authorList>
            <consortium name="The Broad Institute Genomics Platform"/>
            <consortium name="The Broad Institute Genome Sequencing Center for Infectious Disease"/>
            <person name="Wu L."/>
            <person name="Ma J."/>
        </authorList>
    </citation>
    <scope>NUCLEOTIDE SEQUENCE [LARGE SCALE GENOMIC DNA]</scope>
    <source>
        <strain evidence="5">CECT 8288</strain>
    </source>
</reference>
<gene>
    <name evidence="3 4" type="primary">yacG</name>
    <name evidence="4" type="ORF">ACFOND_06320</name>
</gene>
<organism evidence="4 5">
    <name type="scientific">Reinekea marina</name>
    <dbReference type="NCBI Taxonomy" id="1310421"/>
    <lineage>
        <taxon>Bacteria</taxon>
        <taxon>Pseudomonadati</taxon>
        <taxon>Pseudomonadota</taxon>
        <taxon>Gammaproteobacteria</taxon>
        <taxon>Oceanospirillales</taxon>
        <taxon>Saccharospirillaceae</taxon>
        <taxon>Reinekea</taxon>
    </lineage>
</organism>
<proteinExistence type="inferred from homology"/>
<dbReference type="PANTHER" id="PTHR36150">
    <property type="entry name" value="DNA GYRASE INHIBITOR YACG"/>
    <property type="match status" value="1"/>
</dbReference>
<sequence length="68" mass="7867">MIEYNCPTCQKKTVYSKDNPYRPFCCERCKLIDLGEWANENHSIAGRSVAEEMFSEDFENISATKPLN</sequence>
<feature type="binding site" evidence="3">
    <location>
        <position position="29"/>
    </location>
    <ligand>
        <name>Zn(2+)</name>
        <dbReference type="ChEBI" id="CHEBI:29105"/>
    </ligand>
</feature>
<evidence type="ECO:0000256" key="2">
    <source>
        <dbReference type="ARBA" id="ARBA00022833"/>
    </source>
</evidence>
<dbReference type="RefSeq" id="WP_290282744.1">
    <property type="nucleotide sequence ID" value="NZ_JAUFQI010000001.1"/>
</dbReference>
<dbReference type="Gene3D" id="3.30.50.10">
    <property type="entry name" value="Erythroid Transcription Factor GATA-1, subunit A"/>
    <property type="match status" value="1"/>
</dbReference>
<feature type="binding site" evidence="3">
    <location>
        <position position="25"/>
    </location>
    <ligand>
        <name>Zn(2+)</name>
        <dbReference type="ChEBI" id="CHEBI:29105"/>
    </ligand>
</feature>
<dbReference type="NCBIfam" id="NF001638">
    <property type="entry name" value="PRK00418.1"/>
    <property type="match status" value="1"/>
</dbReference>
<protein>
    <recommendedName>
        <fullName evidence="3">DNA gyrase inhibitor YacG</fullName>
    </recommendedName>
</protein>
<evidence type="ECO:0000256" key="1">
    <source>
        <dbReference type="ARBA" id="ARBA00022723"/>
    </source>
</evidence>
<keyword evidence="1 3" id="KW-0479">Metal-binding</keyword>
<name>A0ABV7WS34_9GAMM</name>
<dbReference type="SUPFAM" id="SSF57716">
    <property type="entry name" value="Glucocorticoid receptor-like (DNA-binding domain)"/>
    <property type="match status" value="1"/>
</dbReference>
<accession>A0ABV7WS34</accession>
<comment type="cofactor">
    <cofactor evidence="3">
        <name>Zn(2+)</name>
        <dbReference type="ChEBI" id="CHEBI:29105"/>
    </cofactor>
    <text evidence="3">Binds 1 zinc ion.</text>
</comment>
<keyword evidence="5" id="KW-1185">Reference proteome</keyword>
<dbReference type="PANTHER" id="PTHR36150:SF1">
    <property type="entry name" value="DNA GYRASE INHIBITOR YACG"/>
    <property type="match status" value="1"/>
</dbReference>
<feature type="binding site" evidence="3">
    <location>
        <position position="9"/>
    </location>
    <ligand>
        <name>Zn(2+)</name>
        <dbReference type="ChEBI" id="CHEBI:29105"/>
    </ligand>
</feature>
<evidence type="ECO:0000313" key="4">
    <source>
        <dbReference type="EMBL" id="MFC3701253.1"/>
    </source>
</evidence>
<comment type="subunit">
    <text evidence="3">Interacts with GyrB.</text>
</comment>
<dbReference type="InterPro" id="IPR005584">
    <property type="entry name" value="DNA_gyrase_inhibitor_YacG"/>
</dbReference>
<dbReference type="Pfam" id="PF03884">
    <property type="entry name" value="YacG"/>
    <property type="match status" value="1"/>
</dbReference>
<feature type="binding site" evidence="3">
    <location>
        <position position="6"/>
    </location>
    <ligand>
        <name>Zn(2+)</name>
        <dbReference type="ChEBI" id="CHEBI:29105"/>
    </ligand>
</feature>